<accession>A0ABW4CLJ4</accession>
<keyword evidence="2" id="KW-1185">Reference proteome</keyword>
<proteinExistence type="predicted"/>
<protein>
    <submittedName>
        <fullName evidence="1">DUF1054 family protein</fullName>
    </submittedName>
</protein>
<dbReference type="RefSeq" id="WP_203627477.1">
    <property type="nucleotide sequence ID" value="NZ_BOLQ01000013.1"/>
</dbReference>
<dbReference type="Gene3D" id="3.30.930.20">
    <property type="entry name" value="Protein of unknown function DUF1054"/>
    <property type="match status" value="1"/>
</dbReference>
<reference evidence="2" key="1">
    <citation type="journal article" date="2019" name="Int. J. Syst. Evol. Microbiol.">
        <title>The Global Catalogue of Microorganisms (GCM) 10K type strain sequencing project: providing services to taxonomists for standard genome sequencing and annotation.</title>
        <authorList>
            <consortium name="The Broad Institute Genomics Platform"/>
            <consortium name="The Broad Institute Genome Sequencing Center for Infectious Disease"/>
            <person name="Wu L."/>
            <person name="Ma J."/>
        </authorList>
    </citation>
    <scope>NUCLEOTIDE SEQUENCE [LARGE SCALE GENOMIC DNA]</scope>
    <source>
        <strain evidence="2">CCM 8980</strain>
    </source>
</reference>
<dbReference type="SUPFAM" id="SSF142913">
    <property type="entry name" value="YktB/PF0168-like"/>
    <property type="match status" value="1"/>
</dbReference>
<evidence type="ECO:0000313" key="2">
    <source>
        <dbReference type="Proteomes" id="UP001597196"/>
    </source>
</evidence>
<dbReference type="EMBL" id="JBHTOC010000013">
    <property type="protein sequence ID" value="MFD1430505.1"/>
    <property type="molecule type" value="Genomic_DNA"/>
</dbReference>
<evidence type="ECO:0000313" key="1">
    <source>
        <dbReference type="EMBL" id="MFD1430505.1"/>
    </source>
</evidence>
<dbReference type="InterPro" id="IPR009403">
    <property type="entry name" value="UPF0637"/>
</dbReference>
<dbReference type="Proteomes" id="UP001597196">
    <property type="component" value="Unassembled WGS sequence"/>
</dbReference>
<dbReference type="InterPro" id="IPR053707">
    <property type="entry name" value="UPF0637_domain_sf"/>
</dbReference>
<comment type="caution">
    <text evidence="1">The sequence shown here is derived from an EMBL/GenBank/DDBJ whole genome shotgun (WGS) entry which is preliminary data.</text>
</comment>
<sequence>MFTTADFTIFEDPTLAGRLGKIRTLLDPKFVIAGQTLADQLAAEGLPTQTVHLAKHLRRHKNPPPDTWLALATSTRGYKMQPHIEVGLWDDRLFVWLALLQESKATGVKFDLARLGAQADSLPTQFELSGDHTQKAVLPLDATNFAKLSQRYATTQKGELLIGQTYLATDPLFAAPDELWADIQRRVGMLAPLYAGLLDA</sequence>
<organism evidence="1 2">
    <name type="scientific">Lacticaseibacillus mingshuiensis</name>
    <dbReference type="NCBI Taxonomy" id="2799574"/>
    <lineage>
        <taxon>Bacteria</taxon>
        <taxon>Bacillati</taxon>
        <taxon>Bacillota</taxon>
        <taxon>Bacilli</taxon>
        <taxon>Lactobacillales</taxon>
        <taxon>Lactobacillaceae</taxon>
        <taxon>Lacticaseibacillus</taxon>
    </lineage>
</organism>
<name>A0ABW4CLJ4_9LACO</name>
<gene>
    <name evidence="1" type="ORF">ACFQ4P_09625</name>
</gene>
<dbReference type="Pfam" id="PF06335">
    <property type="entry name" value="DUF1054"/>
    <property type="match status" value="1"/>
</dbReference>